<organism evidence="3 4">
    <name type="scientific">Antrihabitans stalactiti</name>
    <dbReference type="NCBI Taxonomy" id="2584121"/>
    <lineage>
        <taxon>Bacteria</taxon>
        <taxon>Bacillati</taxon>
        <taxon>Actinomycetota</taxon>
        <taxon>Actinomycetes</taxon>
        <taxon>Mycobacteriales</taxon>
        <taxon>Nocardiaceae</taxon>
        <taxon>Antrihabitans</taxon>
    </lineage>
</organism>
<keyword evidence="4" id="KW-1185">Reference proteome</keyword>
<evidence type="ECO:0000313" key="3">
    <source>
        <dbReference type="EMBL" id="NMN94218.1"/>
    </source>
</evidence>
<evidence type="ECO:0008006" key="5">
    <source>
        <dbReference type="Google" id="ProtNLM"/>
    </source>
</evidence>
<sequence length="339" mass="36325">MALPASVVDVCDRIADASDDAALVAAVGSARRVVVEARRDGIPATRLAASWSAIARTAIASATQFGVPAGGSDITWFVSGSTARDEALPGSDVESLLAIDDHTDPATAMAHAASVHAILDRCRLRGDDKGAIGSRARFCRTYTQWSEGIKAWTTAPHADRGVVMAGLLADSRAVTDGDDVLALRLGDNIRKHDRALPVMLSDALAVRAPTSWRLRIFAGGDDVMDLKAAAIEPVVQIARWAALSCGSTALRTVDRLTDASGTKFLDADDAKVLRECYTIATRIRWHHRAPAWLDKQPFREELTLSDLPPHDRALLRGVGREINGIRRKLAYLASTSSFG</sequence>
<reference evidence="3 4" key="1">
    <citation type="submission" date="2019-05" db="EMBL/GenBank/DDBJ databases">
        <authorList>
            <person name="Lee S.D."/>
        </authorList>
    </citation>
    <scope>NUCLEOTIDE SEQUENCE [LARGE SCALE GENOMIC DNA]</scope>
    <source>
        <strain evidence="3 4">YC2-7</strain>
    </source>
</reference>
<comment type="caution">
    <text evidence="3">The sequence shown here is derived from an EMBL/GenBank/DDBJ whole genome shotgun (WGS) entry which is preliminary data.</text>
</comment>
<dbReference type="Proteomes" id="UP000535543">
    <property type="component" value="Unassembled WGS sequence"/>
</dbReference>
<gene>
    <name evidence="3" type="ORF">FGL95_04095</name>
</gene>
<dbReference type="RefSeq" id="WP_169584893.1">
    <property type="nucleotide sequence ID" value="NZ_VCQU01000001.1"/>
</dbReference>
<feature type="domain" description="Protein-PII uridylyltransferase N-terminal" evidence="1">
    <location>
        <begin position="30"/>
        <end position="157"/>
    </location>
</feature>
<proteinExistence type="predicted"/>
<name>A0A848K9T5_9NOCA</name>
<feature type="domain" description="DUF294" evidence="2">
    <location>
        <begin position="197"/>
        <end position="330"/>
    </location>
</feature>
<reference evidence="3 4" key="2">
    <citation type="submission" date="2020-06" db="EMBL/GenBank/DDBJ databases">
        <title>Antribacter stalactiti gen. nov., sp. nov., a new member of the family Nacardiaceae isolated from a cave.</title>
        <authorList>
            <person name="Kim I.S."/>
        </authorList>
    </citation>
    <scope>NUCLEOTIDE SEQUENCE [LARGE SCALE GENOMIC DNA]</scope>
    <source>
        <strain evidence="3 4">YC2-7</strain>
    </source>
</reference>
<evidence type="ECO:0000313" key="4">
    <source>
        <dbReference type="Proteomes" id="UP000535543"/>
    </source>
</evidence>
<dbReference type="Pfam" id="PF03445">
    <property type="entry name" value="DUF294"/>
    <property type="match status" value="1"/>
</dbReference>
<dbReference type="InterPro" id="IPR005105">
    <property type="entry name" value="GlnD_Uridyltrans_N"/>
</dbReference>
<accession>A0A848K9T5</accession>
<dbReference type="InterPro" id="IPR018821">
    <property type="entry name" value="DUF294_put_nucleoTrafse_sb-bd"/>
</dbReference>
<evidence type="ECO:0000259" key="1">
    <source>
        <dbReference type="Pfam" id="PF03445"/>
    </source>
</evidence>
<dbReference type="Pfam" id="PF10335">
    <property type="entry name" value="DUF294_C"/>
    <property type="match status" value="1"/>
</dbReference>
<protein>
    <recommendedName>
        <fullName evidence="5">CBS domain-containing protein</fullName>
    </recommendedName>
</protein>
<dbReference type="GO" id="GO:0008773">
    <property type="term" value="F:[protein-PII] uridylyltransferase activity"/>
    <property type="evidence" value="ECO:0007669"/>
    <property type="project" value="InterPro"/>
</dbReference>
<evidence type="ECO:0000259" key="2">
    <source>
        <dbReference type="Pfam" id="PF10335"/>
    </source>
</evidence>
<dbReference type="EMBL" id="VCQU01000001">
    <property type="protein sequence ID" value="NMN94218.1"/>
    <property type="molecule type" value="Genomic_DNA"/>
</dbReference>
<dbReference type="AlphaFoldDB" id="A0A848K9T5"/>